<gene>
    <name evidence="2" type="ORF">F511_24918</name>
</gene>
<feature type="region of interest" description="Disordered" evidence="1">
    <location>
        <begin position="15"/>
        <end position="40"/>
    </location>
</feature>
<organism evidence="2 3">
    <name type="scientific">Dorcoceras hygrometricum</name>
    <dbReference type="NCBI Taxonomy" id="472368"/>
    <lineage>
        <taxon>Eukaryota</taxon>
        <taxon>Viridiplantae</taxon>
        <taxon>Streptophyta</taxon>
        <taxon>Embryophyta</taxon>
        <taxon>Tracheophyta</taxon>
        <taxon>Spermatophyta</taxon>
        <taxon>Magnoliopsida</taxon>
        <taxon>eudicotyledons</taxon>
        <taxon>Gunneridae</taxon>
        <taxon>Pentapetalae</taxon>
        <taxon>asterids</taxon>
        <taxon>lamiids</taxon>
        <taxon>Lamiales</taxon>
        <taxon>Gesneriaceae</taxon>
        <taxon>Didymocarpoideae</taxon>
        <taxon>Trichosporeae</taxon>
        <taxon>Loxocarpinae</taxon>
        <taxon>Dorcoceras</taxon>
    </lineage>
</organism>
<reference evidence="2 3" key="1">
    <citation type="journal article" date="2015" name="Proc. Natl. Acad. Sci. U.S.A.">
        <title>The resurrection genome of Boea hygrometrica: A blueprint for survival of dehydration.</title>
        <authorList>
            <person name="Xiao L."/>
            <person name="Yang G."/>
            <person name="Zhang L."/>
            <person name="Yang X."/>
            <person name="Zhao S."/>
            <person name="Ji Z."/>
            <person name="Zhou Q."/>
            <person name="Hu M."/>
            <person name="Wang Y."/>
            <person name="Chen M."/>
            <person name="Xu Y."/>
            <person name="Jin H."/>
            <person name="Xiao X."/>
            <person name="Hu G."/>
            <person name="Bao F."/>
            <person name="Hu Y."/>
            <person name="Wan P."/>
            <person name="Li L."/>
            <person name="Deng X."/>
            <person name="Kuang T."/>
            <person name="Xiang C."/>
            <person name="Zhu J.K."/>
            <person name="Oliver M.J."/>
            <person name="He Y."/>
        </authorList>
    </citation>
    <scope>NUCLEOTIDE SEQUENCE [LARGE SCALE GENOMIC DNA]</scope>
    <source>
        <strain evidence="3">cv. XS01</strain>
    </source>
</reference>
<evidence type="ECO:0000313" key="2">
    <source>
        <dbReference type="EMBL" id="KZV48751.1"/>
    </source>
</evidence>
<name>A0A2Z7CNT7_9LAMI</name>
<evidence type="ECO:0000313" key="3">
    <source>
        <dbReference type="Proteomes" id="UP000250235"/>
    </source>
</evidence>
<keyword evidence="3" id="KW-1185">Reference proteome</keyword>
<accession>A0A2Z7CNT7</accession>
<evidence type="ECO:0000256" key="1">
    <source>
        <dbReference type="SAM" id="MobiDB-lite"/>
    </source>
</evidence>
<protein>
    <submittedName>
        <fullName evidence="2">Adenylosuccinate synthetase 2, chloroplastic-like</fullName>
    </submittedName>
</protein>
<proteinExistence type="predicted"/>
<dbReference type="AlphaFoldDB" id="A0A2Z7CNT7"/>
<dbReference type="EMBL" id="KQ993815">
    <property type="protein sequence ID" value="KZV48751.1"/>
    <property type="molecule type" value="Genomic_DNA"/>
</dbReference>
<sequence length="128" mass="13821">MHQLSADRATTCARLPANQKLTAGHHAEQNPNSPAEMRDKRAYNRARLCAQAKRGAPPHTAAAGCRFDQLYQALNCGNYCTELRMYSLPDLVSPMRQVDLLRLPQFIGNPGFTVGRGFNPAGGAPGGG</sequence>
<dbReference type="Proteomes" id="UP000250235">
    <property type="component" value="Unassembled WGS sequence"/>
</dbReference>